<dbReference type="Proteomes" id="UP000298030">
    <property type="component" value="Unassembled WGS sequence"/>
</dbReference>
<sequence>MRVIGRRRSRGTSRASEDKLQAERARRFLDLTRSRWMTSAGASWVRRCTLRRAQPADVFMHAVFLITAEMPAWIHYKYGYSTTSRREDEGRQGYINANH</sequence>
<dbReference type="AlphaFoldDB" id="A0A4Y7SMT3"/>
<dbReference type="EMBL" id="QPFP01000082">
    <property type="protein sequence ID" value="TEB23082.1"/>
    <property type="molecule type" value="Genomic_DNA"/>
</dbReference>
<evidence type="ECO:0000313" key="2">
    <source>
        <dbReference type="Proteomes" id="UP000298030"/>
    </source>
</evidence>
<accession>A0A4Y7SMT3</accession>
<proteinExistence type="predicted"/>
<organism evidence="1 2">
    <name type="scientific">Coprinellus micaceus</name>
    <name type="common">Glistening ink-cap mushroom</name>
    <name type="synonym">Coprinus micaceus</name>
    <dbReference type="NCBI Taxonomy" id="71717"/>
    <lineage>
        <taxon>Eukaryota</taxon>
        <taxon>Fungi</taxon>
        <taxon>Dikarya</taxon>
        <taxon>Basidiomycota</taxon>
        <taxon>Agaricomycotina</taxon>
        <taxon>Agaricomycetes</taxon>
        <taxon>Agaricomycetidae</taxon>
        <taxon>Agaricales</taxon>
        <taxon>Agaricineae</taxon>
        <taxon>Psathyrellaceae</taxon>
        <taxon>Coprinellus</taxon>
    </lineage>
</organism>
<keyword evidence="2" id="KW-1185">Reference proteome</keyword>
<comment type="caution">
    <text evidence="1">The sequence shown here is derived from an EMBL/GenBank/DDBJ whole genome shotgun (WGS) entry which is preliminary data.</text>
</comment>
<evidence type="ECO:0000313" key="1">
    <source>
        <dbReference type="EMBL" id="TEB23082.1"/>
    </source>
</evidence>
<name>A0A4Y7SMT3_COPMI</name>
<reference evidence="1 2" key="1">
    <citation type="journal article" date="2019" name="Nat. Ecol. Evol.">
        <title>Megaphylogeny resolves global patterns of mushroom evolution.</title>
        <authorList>
            <person name="Varga T."/>
            <person name="Krizsan K."/>
            <person name="Foldi C."/>
            <person name="Dima B."/>
            <person name="Sanchez-Garcia M."/>
            <person name="Sanchez-Ramirez S."/>
            <person name="Szollosi G.J."/>
            <person name="Szarkandi J.G."/>
            <person name="Papp V."/>
            <person name="Albert L."/>
            <person name="Andreopoulos W."/>
            <person name="Angelini C."/>
            <person name="Antonin V."/>
            <person name="Barry K.W."/>
            <person name="Bougher N.L."/>
            <person name="Buchanan P."/>
            <person name="Buyck B."/>
            <person name="Bense V."/>
            <person name="Catcheside P."/>
            <person name="Chovatia M."/>
            <person name="Cooper J."/>
            <person name="Damon W."/>
            <person name="Desjardin D."/>
            <person name="Finy P."/>
            <person name="Geml J."/>
            <person name="Haridas S."/>
            <person name="Hughes K."/>
            <person name="Justo A."/>
            <person name="Karasinski D."/>
            <person name="Kautmanova I."/>
            <person name="Kiss B."/>
            <person name="Kocsube S."/>
            <person name="Kotiranta H."/>
            <person name="LaButti K.M."/>
            <person name="Lechner B.E."/>
            <person name="Liimatainen K."/>
            <person name="Lipzen A."/>
            <person name="Lukacs Z."/>
            <person name="Mihaltcheva S."/>
            <person name="Morgado L.N."/>
            <person name="Niskanen T."/>
            <person name="Noordeloos M.E."/>
            <person name="Ohm R.A."/>
            <person name="Ortiz-Santana B."/>
            <person name="Ovrebo C."/>
            <person name="Racz N."/>
            <person name="Riley R."/>
            <person name="Savchenko A."/>
            <person name="Shiryaev A."/>
            <person name="Soop K."/>
            <person name="Spirin V."/>
            <person name="Szebenyi C."/>
            <person name="Tomsovsky M."/>
            <person name="Tulloss R.E."/>
            <person name="Uehling J."/>
            <person name="Grigoriev I.V."/>
            <person name="Vagvolgyi C."/>
            <person name="Papp T."/>
            <person name="Martin F.M."/>
            <person name="Miettinen O."/>
            <person name="Hibbett D.S."/>
            <person name="Nagy L.G."/>
        </authorList>
    </citation>
    <scope>NUCLEOTIDE SEQUENCE [LARGE SCALE GENOMIC DNA]</scope>
    <source>
        <strain evidence="1 2">FP101781</strain>
    </source>
</reference>
<protein>
    <submittedName>
        <fullName evidence="1">Uncharacterized protein</fullName>
    </submittedName>
</protein>
<gene>
    <name evidence="1" type="ORF">FA13DRAFT_1459242</name>
</gene>